<organism evidence="1 2">
    <name type="scientific">Larinioides sclopetarius</name>
    <dbReference type="NCBI Taxonomy" id="280406"/>
    <lineage>
        <taxon>Eukaryota</taxon>
        <taxon>Metazoa</taxon>
        <taxon>Ecdysozoa</taxon>
        <taxon>Arthropoda</taxon>
        <taxon>Chelicerata</taxon>
        <taxon>Arachnida</taxon>
        <taxon>Araneae</taxon>
        <taxon>Araneomorphae</taxon>
        <taxon>Entelegynae</taxon>
        <taxon>Araneoidea</taxon>
        <taxon>Araneidae</taxon>
        <taxon>Larinioides</taxon>
    </lineage>
</organism>
<accession>A0AAV1Z1U1</accession>
<name>A0AAV1Z1U1_9ARAC</name>
<feature type="non-terminal residue" evidence="1">
    <location>
        <position position="1"/>
    </location>
</feature>
<sequence length="157" mass="17677">FTNNLILNEDSRFGFSSNLCLQCKNCSFVKGFSSTAKVNNKNILNTLVVSSVIAAFYHSYSSTKQSMHGQCPEGASSWCKYQQAMAQRKTFHEKAIGLPQNIINIIKPVYMELCDQSLLKECLHGMTQNANESFNGLLWNIVPKQHFNISLSSKHLH</sequence>
<protein>
    <submittedName>
        <fullName evidence="1">Uncharacterized protein</fullName>
    </submittedName>
</protein>
<proteinExistence type="predicted"/>
<dbReference type="EMBL" id="CAXIEN010000011">
    <property type="protein sequence ID" value="CAL1264218.1"/>
    <property type="molecule type" value="Genomic_DNA"/>
</dbReference>
<gene>
    <name evidence="1" type="ORF">LARSCL_LOCUS1895</name>
</gene>
<reference evidence="1 2" key="1">
    <citation type="submission" date="2024-04" db="EMBL/GenBank/DDBJ databases">
        <authorList>
            <person name="Rising A."/>
            <person name="Reimegard J."/>
            <person name="Sonavane S."/>
            <person name="Akerstrom W."/>
            <person name="Nylinder S."/>
            <person name="Hedman E."/>
            <person name="Kallberg Y."/>
        </authorList>
    </citation>
    <scope>NUCLEOTIDE SEQUENCE [LARGE SCALE GENOMIC DNA]</scope>
</reference>
<evidence type="ECO:0000313" key="2">
    <source>
        <dbReference type="Proteomes" id="UP001497382"/>
    </source>
</evidence>
<dbReference type="Proteomes" id="UP001497382">
    <property type="component" value="Unassembled WGS sequence"/>
</dbReference>
<keyword evidence="2" id="KW-1185">Reference proteome</keyword>
<comment type="caution">
    <text evidence="1">The sequence shown here is derived from an EMBL/GenBank/DDBJ whole genome shotgun (WGS) entry which is preliminary data.</text>
</comment>
<dbReference type="AlphaFoldDB" id="A0AAV1Z1U1"/>
<evidence type="ECO:0000313" key="1">
    <source>
        <dbReference type="EMBL" id="CAL1264218.1"/>
    </source>
</evidence>